<reference evidence="6" key="1">
    <citation type="submission" date="2018-05" db="EMBL/GenBank/DDBJ databases">
        <authorList>
            <person name="Lanie J.A."/>
            <person name="Ng W.-L."/>
            <person name="Kazmierczak K.M."/>
            <person name="Andrzejewski T.M."/>
            <person name="Davidsen T.M."/>
            <person name="Wayne K.J."/>
            <person name="Tettelin H."/>
            <person name="Glass J.I."/>
            <person name="Rusch D."/>
            <person name="Podicherti R."/>
            <person name="Tsui H.-C.T."/>
            <person name="Winkler M.E."/>
        </authorList>
    </citation>
    <scope>NUCLEOTIDE SEQUENCE</scope>
</reference>
<sequence length="289" mass="32075">MKLGFSLPNNQGTARVKDLVALAVEAEELGYHSVWVSEHLFHASYVAQRLGDAPYHEALTILTAVAGATSNVRLGTSVLVLPWHHPVQLAKRVVSLDDYSGGRVSLGVGVAQTEDEFKNLGVSFSDRGRIADEMLTAMKILWTEKNPKYDGKYFKFNTLQFEPKPTQKPYPPLLIGGSSRRAIERVVAHGDGWHALSASPQTIAPVVNELRQRRSDTLDISVRAMTTIVDQPWDRPVEERVTMKGTLAELKTMLQAYENVGVDEVILDSHSRDLKANHHILRSFAELNG</sequence>
<evidence type="ECO:0000256" key="1">
    <source>
        <dbReference type="ARBA" id="ARBA00022630"/>
    </source>
</evidence>
<dbReference type="NCBIfam" id="TIGR03619">
    <property type="entry name" value="F420_Rv2161c"/>
    <property type="match status" value="1"/>
</dbReference>
<protein>
    <recommendedName>
        <fullName evidence="5">Luciferase-like domain-containing protein</fullName>
    </recommendedName>
</protein>
<evidence type="ECO:0000256" key="4">
    <source>
        <dbReference type="ARBA" id="ARBA00023033"/>
    </source>
</evidence>
<accession>A0A381W5N5</accession>
<evidence type="ECO:0000259" key="5">
    <source>
        <dbReference type="Pfam" id="PF00296"/>
    </source>
</evidence>
<evidence type="ECO:0000313" key="6">
    <source>
        <dbReference type="EMBL" id="SVA47792.1"/>
    </source>
</evidence>
<keyword evidence="2" id="KW-0288">FMN</keyword>
<dbReference type="Pfam" id="PF00296">
    <property type="entry name" value="Bac_luciferase"/>
    <property type="match status" value="1"/>
</dbReference>
<dbReference type="EMBL" id="UINC01010770">
    <property type="protein sequence ID" value="SVA47792.1"/>
    <property type="molecule type" value="Genomic_DNA"/>
</dbReference>
<dbReference type="InterPro" id="IPR019921">
    <property type="entry name" value="Lucif-like_OxRdtase_Rv2161c"/>
</dbReference>
<dbReference type="PANTHER" id="PTHR42847:SF4">
    <property type="entry name" value="ALKANESULFONATE MONOOXYGENASE-RELATED"/>
    <property type="match status" value="1"/>
</dbReference>
<proteinExistence type="predicted"/>
<keyword evidence="4" id="KW-0503">Monooxygenase</keyword>
<dbReference type="GO" id="GO:0046306">
    <property type="term" value="P:alkanesulfonate catabolic process"/>
    <property type="evidence" value="ECO:0007669"/>
    <property type="project" value="TreeGrafter"/>
</dbReference>
<dbReference type="Gene3D" id="3.20.20.30">
    <property type="entry name" value="Luciferase-like domain"/>
    <property type="match status" value="1"/>
</dbReference>
<dbReference type="InterPro" id="IPR036661">
    <property type="entry name" value="Luciferase-like_sf"/>
</dbReference>
<keyword evidence="3" id="KW-0560">Oxidoreductase</keyword>
<feature type="domain" description="Luciferase-like" evidence="5">
    <location>
        <begin position="1"/>
        <end position="222"/>
    </location>
</feature>
<dbReference type="AlphaFoldDB" id="A0A381W5N5"/>
<evidence type="ECO:0000256" key="2">
    <source>
        <dbReference type="ARBA" id="ARBA00022643"/>
    </source>
</evidence>
<name>A0A381W5N5_9ZZZZ</name>
<dbReference type="GO" id="GO:0008726">
    <property type="term" value="F:alkanesulfonate monooxygenase activity"/>
    <property type="evidence" value="ECO:0007669"/>
    <property type="project" value="TreeGrafter"/>
</dbReference>
<keyword evidence="1" id="KW-0285">Flavoprotein</keyword>
<dbReference type="SUPFAM" id="SSF51679">
    <property type="entry name" value="Bacterial luciferase-like"/>
    <property type="match status" value="1"/>
</dbReference>
<dbReference type="InterPro" id="IPR050172">
    <property type="entry name" value="SsuD_RutA_monooxygenase"/>
</dbReference>
<evidence type="ECO:0000256" key="3">
    <source>
        <dbReference type="ARBA" id="ARBA00023002"/>
    </source>
</evidence>
<dbReference type="InterPro" id="IPR011251">
    <property type="entry name" value="Luciferase-like_dom"/>
</dbReference>
<dbReference type="PANTHER" id="PTHR42847">
    <property type="entry name" value="ALKANESULFONATE MONOOXYGENASE"/>
    <property type="match status" value="1"/>
</dbReference>
<gene>
    <name evidence="6" type="ORF">METZ01_LOCUS100646</name>
</gene>
<organism evidence="6">
    <name type="scientific">marine metagenome</name>
    <dbReference type="NCBI Taxonomy" id="408172"/>
    <lineage>
        <taxon>unclassified sequences</taxon>
        <taxon>metagenomes</taxon>
        <taxon>ecological metagenomes</taxon>
    </lineage>
</organism>